<proteinExistence type="predicted"/>
<organism evidence="2 3">
    <name type="scientific">Occultella aeris</name>
    <dbReference type="NCBI Taxonomy" id="2761496"/>
    <lineage>
        <taxon>Bacteria</taxon>
        <taxon>Bacillati</taxon>
        <taxon>Actinomycetota</taxon>
        <taxon>Actinomycetes</taxon>
        <taxon>Micrococcales</taxon>
        <taxon>Ruaniaceae</taxon>
        <taxon>Occultella</taxon>
    </lineage>
</organism>
<accession>A0A7M4DMR0</accession>
<dbReference type="InterPro" id="IPR014509">
    <property type="entry name" value="YjdF-like"/>
</dbReference>
<feature type="transmembrane region" description="Helical" evidence="1">
    <location>
        <begin position="173"/>
        <end position="192"/>
    </location>
</feature>
<feature type="transmembrane region" description="Helical" evidence="1">
    <location>
        <begin position="131"/>
        <end position="153"/>
    </location>
</feature>
<protein>
    <recommendedName>
        <fullName evidence="4">DUF2238 domain-containing protein</fullName>
    </recommendedName>
</protein>
<dbReference type="Proteomes" id="UP000419743">
    <property type="component" value="Unassembled WGS sequence"/>
</dbReference>
<name>A0A7M4DMR0_9MICO</name>
<dbReference type="AlphaFoldDB" id="A0A7M4DMR0"/>
<dbReference type="Pfam" id="PF09997">
    <property type="entry name" value="DUF2238"/>
    <property type="match status" value="1"/>
</dbReference>
<evidence type="ECO:0000256" key="1">
    <source>
        <dbReference type="SAM" id="Phobius"/>
    </source>
</evidence>
<feature type="transmembrane region" description="Helical" evidence="1">
    <location>
        <begin position="71"/>
        <end position="89"/>
    </location>
</feature>
<evidence type="ECO:0000313" key="2">
    <source>
        <dbReference type="EMBL" id="VZO38705.1"/>
    </source>
</evidence>
<dbReference type="RefSeq" id="WP_156742113.1">
    <property type="nucleotide sequence ID" value="NZ_CACRYJ010000050.1"/>
</dbReference>
<keyword evidence="1" id="KW-1133">Transmembrane helix</keyword>
<feature type="transmembrane region" description="Helical" evidence="1">
    <location>
        <begin position="31"/>
        <end position="64"/>
    </location>
</feature>
<feature type="transmembrane region" description="Helical" evidence="1">
    <location>
        <begin position="101"/>
        <end position="119"/>
    </location>
</feature>
<sequence>MTNVLRGADAERRDPTGTIRRISVARVLQALVLGACALSVGVAAAFGVVSVAVMALVLLGLVLARLVATPASLVALSGTVLLVAAWASVFDLYSRIGWLDLAVHASATGALAAMGTSALRRTGILSAPGSSSTLVLSTTALVVGLALGVLWEVGEWAGHTYVDGDIGVGYEDTIGDLVAGGAGAALAGVLVARRRNTSRDATR</sequence>
<evidence type="ECO:0008006" key="4">
    <source>
        <dbReference type="Google" id="ProtNLM"/>
    </source>
</evidence>
<reference evidence="2 3" key="1">
    <citation type="submission" date="2019-11" db="EMBL/GenBank/DDBJ databases">
        <authorList>
            <person name="Criscuolo A."/>
        </authorList>
    </citation>
    <scope>NUCLEOTIDE SEQUENCE [LARGE SCALE GENOMIC DNA]</scope>
    <source>
        <strain evidence="2">CIP111667</strain>
    </source>
</reference>
<keyword evidence="3" id="KW-1185">Reference proteome</keyword>
<keyword evidence="1" id="KW-0812">Transmembrane</keyword>
<evidence type="ECO:0000313" key="3">
    <source>
        <dbReference type="Proteomes" id="UP000419743"/>
    </source>
</evidence>
<gene>
    <name evidence="2" type="ORF">HALOF300_03437</name>
</gene>
<keyword evidence="1" id="KW-0472">Membrane</keyword>
<dbReference type="EMBL" id="CACRYJ010000050">
    <property type="protein sequence ID" value="VZO38705.1"/>
    <property type="molecule type" value="Genomic_DNA"/>
</dbReference>
<comment type="caution">
    <text evidence="2">The sequence shown here is derived from an EMBL/GenBank/DDBJ whole genome shotgun (WGS) entry which is preliminary data.</text>
</comment>